<dbReference type="Pfam" id="PF11032">
    <property type="entry name" value="ApoM"/>
    <property type="match status" value="1"/>
</dbReference>
<dbReference type="InterPro" id="IPR012674">
    <property type="entry name" value="Calycin"/>
</dbReference>
<evidence type="ECO:0000256" key="7">
    <source>
        <dbReference type="ARBA" id="ARBA00022729"/>
    </source>
</evidence>
<dbReference type="CDD" id="cd19450">
    <property type="entry name" value="lipocalin_ApoM"/>
    <property type="match status" value="1"/>
</dbReference>
<keyword evidence="6" id="KW-0964">Secreted</keyword>
<comment type="function">
    <text evidence="11">Probably involved in lipid transport. Can bind sphingosine-1-phosphate, myristic acid, palmitic acid and stearic acid, retinol, all-trans-retinoic acid and 9-cis-retinoic acid.</text>
</comment>
<dbReference type="EMBL" id="JAYMGO010000002">
    <property type="protein sequence ID" value="KAL1280799.1"/>
    <property type="molecule type" value="Genomic_DNA"/>
</dbReference>
<evidence type="ECO:0000313" key="13">
    <source>
        <dbReference type="Proteomes" id="UP001558613"/>
    </source>
</evidence>
<evidence type="ECO:0000256" key="6">
    <source>
        <dbReference type="ARBA" id="ARBA00022525"/>
    </source>
</evidence>
<keyword evidence="8" id="KW-0345">HDL</keyword>
<accession>A0ABR3NUT8</accession>
<evidence type="ECO:0000256" key="1">
    <source>
        <dbReference type="ARBA" id="ARBA00004613"/>
    </source>
</evidence>
<name>A0ABR3NUT8_9TELE</name>
<dbReference type="InterPro" id="IPR022272">
    <property type="entry name" value="Lipocalin_CS"/>
</dbReference>
<comment type="subcellular location">
    <subcellularLocation>
        <location evidence="1">Secreted</location>
    </subcellularLocation>
</comment>
<dbReference type="InterPro" id="IPR022734">
    <property type="entry name" value="ApoM"/>
</dbReference>
<organism evidence="12 13">
    <name type="scientific">Cirrhinus molitorella</name>
    <name type="common">mud carp</name>
    <dbReference type="NCBI Taxonomy" id="172907"/>
    <lineage>
        <taxon>Eukaryota</taxon>
        <taxon>Metazoa</taxon>
        <taxon>Chordata</taxon>
        <taxon>Craniata</taxon>
        <taxon>Vertebrata</taxon>
        <taxon>Euteleostomi</taxon>
        <taxon>Actinopterygii</taxon>
        <taxon>Neopterygii</taxon>
        <taxon>Teleostei</taxon>
        <taxon>Ostariophysi</taxon>
        <taxon>Cypriniformes</taxon>
        <taxon>Cyprinidae</taxon>
        <taxon>Labeoninae</taxon>
        <taxon>Labeonini</taxon>
        <taxon>Cirrhinus</taxon>
    </lineage>
</organism>
<dbReference type="Proteomes" id="UP001558613">
    <property type="component" value="Unassembled WGS sequence"/>
</dbReference>
<keyword evidence="7" id="KW-0732">Signal</keyword>
<evidence type="ECO:0000313" key="12">
    <source>
        <dbReference type="EMBL" id="KAL1280799.1"/>
    </source>
</evidence>
<evidence type="ECO:0000256" key="11">
    <source>
        <dbReference type="ARBA" id="ARBA00025553"/>
    </source>
</evidence>
<evidence type="ECO:0000256" key="8">
    <source>
        <dbReference type="ARBA" id="ARBA00022850"/>
    </source>
</evidence>
<comment type="subunit">
    <text evidence="3">Interacts with LRP2; LRP2 mediates APOM renal uptake and subsequent lysosomal degradation.</text>
</comment>
<evidence type="ECO:0000256" key="9">
    <source>
        <dbReference type="ARBA" id="ARBA00023055"/>
    </source>
</evidence>
<reference evidence="12 13" key="1">
    <citation type="submission" date="2023-09" db="EMBL/GenBank/DDBJ databases">
        <authorList>
            <person name="Wang M."/>
        </authorList>
    </citation>
    <scope>NUCLEOTIDE SEQUENCE [LARGE SCALE GENOMIC DNA]</scope>
    <source>
        <strain evidence="12">GT-2023</strain>
        <tissue evidence="12">Liver</tissue>
    </source>
</reference>
<protein>
    <recommendedName>
        <fullName evidence="4">Apolipoprotein M</fullName>
    </recommendedName>
</protein>
<sequence length="272" mass="30392">MNMGASLVMLGQHHVFHCQPCQRRMKPGKISAREARDHLEIQDWTSIQEHLDSTGEGLHLYLLVVGLMRRCVGSESGAGQAMLMSSLWGTVGSLLSLFYAGIQVMVPCLPPAPLSTAVINTDEYMGSWYFVAAASWDEDDLKSFKTTDSSVLHIQKGTNDTLTVTESSRVGDQCHKSTWSYFTLSATDPFLFRTDFDTLALIWDGKLVNCSSCIIILFVDENEETSAMLFNRNEKTSDEVIQEFKSRMECVLMEDFLKAPLKTGYCKLDEAA</sequence>
<evidence type="ECO:0000256" key="4">
    <source>
        <dbReference type="ARBA" id="ARBA00019937"/>
    </source>
</evidence>
<dbReference type="Gene3D" id="2.40.128.20">
    <property type="match status" value="1"/>
</dbReference>
<evidence type="ECO:0000256" key="3">
    <source>
        <dbReference type="ARBA" id="ARBA00011559"/>
    </source>
</evidence>
<keyword evidence="10" id="KW-1015">Disulfide bond</keyword>
<keyword evidence="9" id="KW-0445">Lipid transport</keyword>
<dbReference type="SUPFAM" id="SSF50814">
    <property type="entry name" value="Lipocalins"/>
    <property type="match status" value="1"/>
</dbReference>
<evidence type="ECO:0000256" key="5">
    <source>
        <dbReference type="ARBA" id="ARBA00022448"/>
    </source>
</evidence>
<dbReference type="PANTHER" id="PTHR32028:SF1">
    <property type="entry name" value="APOLIPOPROTEIN M"/>
    <property type="match status" value="1"/>
</dbReference>
<dbReference type="PANTHER" id="PTHR32028">
    <property type="entry name" value="APOLIPOPROTEIN M"/>
    <property type="match status" value="1"/>
</dbReference>
<comment type="similarity">
    <text evidence="2">Belongs to the calycin superfamily. Lipocalin family. Highly divergent.</text>
</comment>
<gene>
    <name evidence="12" type="ORF">QQF64_015399</name>
</gene>
<proteinExistence type="inferred from homology"/>
<evidence type="ECO:0000256" key="2">
    <source>
        <dbReference type="ARBA" id="ARBA00007071"/>
    </source>
</evidence>
<dbReference type="PROSITE" id="PS00213">
    <property type="entry name" value="LIPOCALIN"/>
    <property type="match status" value="1"/>
</dbReference>
<evidence type="ECO:0000256" key="10">
    <source>
        <dbReference type="ARBA" id="ARBA00023157"/>
    </source>
</evidence>
<keyword evidence="5" id="KW-0813">Transport</keyword>
<comment type="caution">
    <text evidence="12">The sequence shown here is derived from an EMBL/GenBank/DDBJ whole genome shotgun (WGS) entry which is preliminary data.</text>
</comment>
<keyword evidence="13" id="KW-1185">Reference proteome</keyword>